<proteinExistence type="predicted"/>
<accession>A0A8T0MJU1</accession>
<reference evidence="1" key="1">
    <citation type="submission" date="2020-05" db="EMBL/GenBank/DDBJ databases">
        <title>WGS assembly of Panicum virgatum.</title>
        <authorList>
            <person name="Lovell J.T."/>
            <person name="Jenkins J."/>
            <person name="Shu S."/>
            <person name="Juenger T.E."/>
            <person name="Schmutz J."/>
        </authorList>
    </citation>
    <scope>NUCLEOTIDE SEQUENCE</scope>
    <source>
        <strain evidence="1">AP13</strain>
    </source>
</reference>
<dbReference type="PANTHER" id="PTHR36617:SF16">
    <property type="entry name" value="OS04G0516500 PROTEIN"/>
    <property type="match status" value="1"/>
</dbReference>
<dbReference type="PANTHER" id="PTHR36617">
    <property type="entry name" value="PROTEIN, PUTATIVE-RELATED"/>
    <property type="match status" value="1"/>
</dbReference>
<evidence type="ECO:0000313" key="1">
    <source>
        <dbReference type="EMBL" id="KAG2535549.1"/>
    </source>
</evidence>
<dbReference type="AlphaFoldDB" id="A0A8T0MJU1"/>
<protein>
    <submittedName>
        <fullName evidence="1">Uncharacterized protein</fullName>
    </submittedName>
</protein>
<keyword evidence="2" id="KW-1185">Reference proteome</keyword>
<dbReference type="EMBL" id="CM029054">
    <property type="protein sequence ID" value="KAG2535549.1"/>
    <property type="molecule type" value="Genomic_DNA"/>
</dbReference>
<dbReference type="Proteomes" id="UP000823388">
    <property type="component" value="Chromosome 9N"/>
</dbReference>
<organism evidence="1 2">
    <name type="scientific">Panicum virgatum</name>
    <name type="common">Blackwell switchgrass</name>
    <dbReference type="NCBI Taxonomy" id="38727"/>
    <lineage>
        <taxon>Eukaryota</taxon>
        <taxon>Viridiplantae</taxon>
        <taxon>Streptophyta</taxon>
        <taxon>Embryophyta</taxon>
        <taxon>Tracheophyta</taxon>
        <taxon>Spermatophyta</taxon>
        <taxon>Magnoliopsida</taxon>
        <taxon>Liliopsida</taxon>
        <taxon>Poales</taxon>
        <taxon>Poaceae</taxon>
        <taxon>PACMAD clade</taxon>
        <taxon>Panicoideae</taxon>
        <taxon>Panicodae</taxon>
        <taxon>Paniceae</taxon>
        <taxon>Panicinae</taxon>
        <taxon>Panicum</taxon>
        <taxon>Panicum sect. Hiantes</taxon>
    </lineage>
</organism>
<comment type="caution">
    <text evidence="1">The sequence shown here is derived from an EMBL/GenBank/DDBJ whole genome shotgun (WGS) entry which is preliminary data.</text>
</comment>
<evidence type="ECO:0000313" key="2">
    <source>
        <dbReference type="Proteomes" id="UP000823388"/>
    </source>
</evidence>
<sequence length="99" mass="11715">MQVKSGQQTRFWLDVWLGDCPLKITFCHLYSFCRDQEMSVSQAFRNGEWCIPFRRSLTPADLEEWRSLSMLLTSVCLVDGRDEMIWVLENKRTFTTKSL</sequence>
<name>A0A8T0MJU1_PANVG</name>
<gene>
    <name evidence="1" type="ORF">PVAP13_9NG122373</name>
</gene>